<keyword evidence="2" id="KW-1185">Reference proteome</keyword>
<sequence>MTFYLKDAGTIIQALRSAKGSHGCQVSGSTEEDLLREVQALINDNIVGSDILLPLLRAATDVKEQLAILEISARKQHRTFDIKEVIPMAEQQTLKFTYCTKPKTSVFSSAARMTSMTDLNRL</sequence>
<evidence type="ECO:0000313" key="2">
    <source>
        <dbReference type="Proteomes" id="UP001530315"/>
    </source>
</evidence>
<evidence type="ECO:0000313" key="1">
    <source>
        <dbReference type="EMBL" id="KAL3795831.1"/>
    </source>
</evidence>
<proteinExistence type="predicted"/>
<gene>
    <name evidence="1" type="ORF">ACHAW5_006901</name>
</gene>
<reference evidence="1 2" key="1">
    <citation type="submission" date="2024-10" db="EMBL/GenBank/DDBJ databases">
        <title>Updated reference genomes for cyclostephanoid diatoms.</title>
        <authorList>
            <person name="Roberts W.R."/>
            <person name="Alverson A.J."/>
        </authorList>
    </citation>
    <scope>NUCLEOTIDE SEQUENCE [LARGE SCALE GENOMIC DNA]</scope>
    <source>
        <strain evidence="1 2">AJA276-08</strain>
    </source>
</reference>
<dbReference type="AlphaFoldDB" id="A0ABD3Q8E6"/>
<organism evidence="1 2">
    <name type="scientific">Stephanodiscus triporus</name>
    <dbReference type="NCBI Taxonomy" id="2934178"/>
    <lineage>
        <taxon>Eukaryota</taxon>
        <taxon>Sar</taxon>
        <taxon>Stramenopiles</taxon>
        <taxon>Ochrophyta</taxon>
        <taxon>Bacillariophyta</taxon>
        <taxon>Coscinodiscophyceae</taxon>
        <taxon>Thalassiosirophycidae</taxon>
        <taxon>Stephanodiscales</taxon>
        <taxon>Stephanodiscaceae</taxon>
        <taxon>Stephanodiscus</taxon>
    </lineage>
</organism>
<dbReference type="Proteomes" id="UP001530315">
    <property type="component" value="Unassembled WGS sequence"/>
</dbReference>
<accession>A0ABD3Q8E6</accession>
<name>A0ABD3Q8E6_9STRA</name>
<protein>
    <submittedName>
        <fullName evidence="1">Uncharacterized protein</fullName>
    </submittedName>
</protein>
<dbReference type="EMBL" id="JALLAZ020000409">
    <property type="protein sequence ID" value="KAL3795831.1"/>
    <property type="molecule type" value="Genomic_DNA"/>
</dbReference>
<comment type="caution">
    <text evidence="1">The sequence shown here is derived from an EMBL/GenBank/DDBJ whole genome shotgun (WGS) entry which is preliminary data.</text>
</comment>